<keyword evidence="2" id="KW-0677">Repeat</keyword>
<evidence type="ECO:0000256" key="1">
    <source>
        <dbReference type="ARBA" id="ARBA00022574"/>
    </source>
</evidence>
<feature type="region of interest" description="Disordered" evidence="4">
    <location>
        <begin position="400"/>
        <end position="433"/>
    </location>
</feature>
<feature type="compositionally biased region" description="Low complexity" evidence="4">
    <location>
        <begin position="417"/>
        <end position="433"/>
    </location>
</feature>
<reference evidence="6" key="1">
    <citation type="submission" date="2015-07" db="EMBL/GenBank/DDBJ databases">
        <title>Annotation of Plasmodium falciparum RAJ116.</title>
        <authorList>
            <consortium name="The Broad Institute Genome Sequencing Platform"/>
            <person name="Volkman S.K."/>
            <person name="Neafsey D.E."/>
            <person name="Dash A.P."/>
            <person name="Chitnis C.E."/>
            <person name="Hartl D.L."/>
            <person name="Young S.K."/>
            <person name="Zeng Q."/>
            <person name="Koehrsen M."/>
            <person name="Alvarado L."/>
            <person name="Berlin A."/>
            <person name="Borenstein D."/>
            <person name="Chapman S.B."/>
            <person name="Chen Z."/>
            <person name="Engels R."/>
            <person name="Freedman E."/>
            <person name="Gellesch M."/>
            <person name="Goldberg J."/>
            <person name="Griggs A."/>
            <person name="Gujja S."/>
            <person name="Heilman E.R."/>
            <person name="Heiman D.I."/>
            <person name="Howarth C."/>
            <person name="Jen D."/>
            <person name="Larson L."/>
            <person name="Mehta T."/>
            <person name="Neiman D."/>
            <person name="Park D."/>
            <person name="Pearson M."/>
            <person name="Roberts A."/>
            <person name="Saif S."/>
            <person name="Shea T."/>
            <person name="Shenoy N."/>
            <person name="Sisk P."/>
            <person name="Stolte C."/>
            <person name="Sykes S."/>
            <person name="Walk T."/>
            <person name="White J."/>
            <person name="Yandava C."/>
            <person name="Haas B."/>
            <person name="Henn M.R."/>
            <person name="Nusbaum C."/>
            <person name="Birren B."/>
        </authorList>
    </citation>
    <scope>NUCLEOTIDE SEQUENCE [LARGE SCALE GENOMIC DNA]</scope>
    <source>
        <strain evidence="6">RAJ116</strain>
    </source>
</reference>
<evidence type="ECO:0000256" key="4">
    <source>
        <dbReference type="SAM" id="MobiDB-lite"/>
    </source>
</evidence>
<dbReference type="Proteomes" id="UP000054566">
    <property type="component" value="Unassembled WGS sequence"/>
</dbReference>
<dbReference type="Gene3D" id="2.130.10.10">
    <property type="entry name" value="YVTN repeat-like/Quinoprotein amine dehydrogenase"/>
    <property type="match status" value="2"/>
</dbReference>
<dbReference type="GO" id="GO:0006891">
    <property type="term" value="P:intra-Golgi vesicle-mediated transport"/>
    <property type="evidence" value="ECO:0007669"/>
    <property type="project" value="TreeGrafter"/>
</dbReference>
<dbReference type="CDD" id="cd00200">
    <property type="entry name" value="WD40"/>
    <property type="match status" value="1"/>
</dbReference>
<dbReference type="GO" id="GO:0006888">
    <property type="term" value="P:endoplasmic reticulum to Golgi vesicle-mediated transport"/>
    <property type="evidence" value="ECO:0007669"/>
    <property type="project" value="TreeGrafter"/>
</dbReference>
<dbReference type="EMBL" id="GG663974">
    <property type="protein sequence ID" value="KNC35982.1"/>
    <property type="molecule type" value="Genomic_DNA"/>
</dbReference>
<sequence>MVVKVEKKKTTRGGVWNIHLKKCVFNLVGHLDYIRKVQFHEEYPWILSASDDQTIRIWNWQSRVCIAILTGHNHYVMCAEFHPNLDYIISCSLDKTLRVWDIKLLREKNVISKGDHLDSSINNNNNNNIGRGVLNNNTYYSNNYLHPLNDKSYGLSKNVSNSDFLSNNQHNNNSSGVGNSYSFISNQQSINMFGASDAVCKFILEGHEKGVNCCTFHHNLPLIASGSDDKLIKIWRFNDSKCWELDTLRGHFNNVSSLVFHRTNDDLLLSNSEDHTIRIWDINKRSCIHTFRRENDRFWILSFKVNSKLIAAGHDSGMVIFKFHKEKCPFDKYEHYLFYCKDKQICLYDIIKDTNTTLCPVRKYGNVMSNGYHQLIYNQFCTTYIAIIFIYKEDSMHRTNGSSHQDDEIDEDDESTNHNLYNNNNNNNNNKNNITHQQQYYSFDLIIWENKSARMNNNNNNNNMSNNMSNNNNNYHNPNNPSSSSFNFFKPWSSRKDQSIKNNTNKNNIHHSNNINNVNNVNCGDDKILNEIHHTDTIISVEVIKDYIAFVFKYNIVITTIDLQHLCTTHEYIRIKSGIWDERKNNNSNVFIYNTLSHLKYILINGEKGLIKYMDETVYLFKIYNNHLYYINRQENVKNILLNDTEYLFKMCLINNDEHMAYQYLNMNTSNKKKKNTMLNNNNNNNNVVPFK</sequence>
<protein>
    <submittedName>
        <fullName evidence="5">Coatomer alpha subunit</fullName>
    </submittedName>
</protein>
<feature type="repeat" description="WD" evidence="3">
    <location>
        <begin position="27"/>
        <end position="59"/>
    </location>
</feature>
<dbReference type="GO" id="GO:0030126">
    <property type="term" value="C:COPI vesicle coat"/>
    <property type="evidence" value="ECO:0007669"/>
    <property type="project" value="TreeGrafter"/>
</dbReference>
<dbReference type="InterPro" id="IPR019775">
    <property type="entry name" value="WD40_repeat_CS"/>
</dbReference>
<dbReference type="PROSITE" id="PS50082">
    <property type="entry name" value="WD_REPEATS_2"/>
    <property type="match status" value="4"/>
</dbReference>
<dbReference type="SMART" id="SM00320">
    <property type="entry name" value="WD40"/>
    <property type="match status" value="5"/>
</dbReference>
<evidence type="ECO:0000256" key="3">
    <source>
        <dbReference type="PROSITE-ProRule" id="PRU00221"/>
    </source>
</evidence>
<dbReference type="InterPro" id="IPR015943">
    <property type="entry name" value="WD40/YVTN_repeat-like_dom_sf"/>
</dbReference>
<accession>A0A0L0CUP3</accession>
<dbReference type="GO" id="GO:0006886">
    <property type="term" value="P:intracellular protein transport"/>
    <property type="evidence" value="ECO:0007669"/>
    <property type="project" value="TreeGrafter"/>
</dbReference>
<dbReference type="FunFam" id="2.130.10.10:FF:000753">
    <property type="entry name" value="Coatomer alpha subunit, putative"/>
    <property type="match status" value="1"/>
</dbReference>
<dbReference type="SUPFAM" id="SSF50978">
    <property type="entry name" value="WD40 repeat-like"/>
    <property type="match status" value="1"/>
</dbReference>
<dbReference type="PANTHER" id="PTHR19876">
    <property type="entry name" value="COATOMER"/>
    <property type="match status" value="1"/>
</dbReference>
<dbReference type="PRINTS" id="PR00320">
    <property type="entry name" value="GPROTEINBRPT"/>
</dbReference>
<feature type="repeat" description="WD" evidence="3">
    <location>
        <begin position="69"/>
        <end position="103"/>
    </location>
</feature>
<dbReference type="InterPro" id="IPR050844">
    <property type="entry name" value="Coatomer_complex_subunit"/>
</dbReference>
<feature type="region of interest" description="Disordered" evidence="4">
    <location>
        <begin position="456"/>
        <end position="488"/>
    </location>
</feature>
<feature type="repeat" description="WD" evidence="3">
    <location>
        <begin position="248"/>
        <end position="290"/>
    </location>
</feature>
<dbReference type="OrthoDB" id="10261470at2759"/>
<dbReference type="PROSITE" id="PS00678">
    <property type="entry name" value="WD_REPEATS_1"/>
    <property type="match status" value="1"/>
</dbReference>
<evidence type="ECO:0000313" key="6">
    <source>
        <dbReference type="Proteomes" id="UP000054566"/>
    </source>
</evidence>
<dbReference type="Pfam" id="PF00400">
    <property type="entry name" value="WD40"/>
    <property type="match status" value="4"/>
</dbReference>
<keyword evidence="1 3" id="KW-0853">WD repeat</keyword>
<dbReference type="GO" id="GO:0006890">
    <property type="term" value="P:retrograde vesicle-mediated transport, Golgi to endoplasmic reticulum"/>
    <property type="evidence" value="ECO:0007669"/>
    <property type="project" value="TreeGrafter"/>
</dbReference>
<dbReference type="InterPro" id="IPR020472">
    <property type="entry name" value="WD40_PAC1"/>
</dbReference>
<feature type="repeat" description="WD" evidence="3">
    <location>
        <begin position="204"/>
        <end position="245"/>
    </location>
</feature>
<evidence type="ECO:0000313" key="5">
    <source>
        <dbReference type="EMBL" id="KNC35982.1"/>
    </source>
</evidence>
<name>A0A0L0CUP3_PLAFA</name>
<dbReference type="InterPro" id="IPR001680">
    <property type="entry name" value="WD40_rpt"/>
</dbReference>
<dbReference type="AlphaFoldDB" id="A0A0L0CUP3"/>
<gene>
    <name evidence="5" type="ORF">PFLG_00618</name>
</gene>
<reference evidence="6" key="2">
    <citation type="submission" date="2015-07" db="EMBL/GenBank/DDBJ databases">
        <title>The genome sequence of Plasmodium falciparum RAJ116.</title>
        <authorList>
            <consortium name="The Broad Institute Genome Sequencing Platform"/>
            <person name="Volkman S.K."/>
            <person name="Neafsey D.E."/>
            <person name="Dash A.P."/>
            <person name="Chitnis C.E."/>
            <person name="Hartl D.L."/>
            <person name="Young S.K."/>
            <person name="Kodira C.D."/>
            <person name="Zeng Q."/>
            <person name="Koehrsen M."/>
            <person name="Godfrey P."/>
            <person name="Alvarado L."/>
            <person name="Berlin A."/>
            <person name="Borenstein D."/>
            <person name="Chen Z."/>
            <person name="Engels R."/>
            <person name="Freedman E."/>
            <person name="Gellesch M."/>
            <person name="Goldberg J."/>
            <person name="Griggs A."/>
            <person name="Gujja S."/>
            <person name="Heiman D."/>
            <person name="Hepburn T."/>
            <person name="Howarth C."/>
            <person name="Jen D."/>
            <person name="Larson L."/>
            <person name="Lewis B."/>
            <person name="Mehta T."/>
            <person name="Park D."/>
            <person name="Pearson M."/>
            <person name="Roberts A."/>
            <person name="Saif S."/>
            <person name="Shea T."/>
            <person name="Shenoy N."/>
            <person name="Sisk P."/>
            <person name="Stolte C."/>
            <person name="Sykes S."/>
            <person name="Walk T."/>
            <person name="White J."/>
            <person name="Yandava C."/>
            <person name="Wirth D.F."/>
            <person name="Nusbaum C."/>
            <person name="Birren B."/>
        </authorList>
    </citation>
    <scope>NUCLEOTIDE SEQUENCE [LARGE SCALE GENOMIC DNA]</scope>
    <source>
        <strain evidence="6">RAJ116</strain>
    </source>
</reference>
<dbReference type="InterPro" id="IPR036322">
    <property type="entry name" value="WD40_repeat_dom_sf"/>
</dbReference>
<dbReference type="PROSITE" id="PS50294">
    <property type="entry name" value="WD_REPEATS_REGION"/>
    <property type="match status" value="4"/>
</dbReference>
<dbReference type="PANTHER" id="PTHR19876:SF1">
    <property type="entry name" value="COATOMER SUBUNIT ALPHA"/>
    <property type="match status" value="1"/>
</dbReference>
<organism evidence="5 6">
    <name type="scientific">Plasmodium falciparum RAJ116</name>
    <dbReference type="NCBI Taxonomy" id="580058"/>
    <lineage>
        <taxon>Eukaryota</taxon>
        <taxon>Sar</taxon>
        <taxon>Alveolata</taxon>
        <taxon>Apicomplexa</taxon>
        <taxon>Aconoidasida</taxon>
        <taxon>Haemosporida</taxon>
        <taxon>Plasmodiidae</taxon>
        <taxon>Plasmodium</taxon>
        <taxon>Plasmodium (Laverania)</taxon>
    </lineage>
</organism>
<proteinExistence type="predicted"/>
<evidence type="ECO:0000256" key="2">
    <source>
        <dbReference type="ARBA" id="ARBA00022737"/>
    </source>
</evidence>